<dbReference type="GO" id="GO:0008528">
    <property type="term" value="F:G protein-coupled peptide receptor activity"/>
    <property type="evidence" value="ECO:0007669"/>
    <property type="project" value="InterPro"/>
</dbReference>
<dbReference type="InterPro" id="IPR019427">
    <property type="entry name" value="7TM_GPCR_serpentine_rcpt_Srw"/>
</dbReference>
<proteinExistence type="predicted"/>
<dbReference type="InterPro" id="IPR053219">
    <property type="entry name" value="GPCR_Dmsr-1"/>
</dbReference>
<dbReference type="PANTHER" id="PTHR46273:SF4">
    <property type="entry name" value="AT19640P"/>
    <property type="match status" value="1"/>
</dbReference>
<dbReference type="Proteomes" id="UP000593567">
    <property type="component" value="Unassembled WGS sequence"/>
</dbReference>
<gene>
    <name evidence="1" type="ORF">EB796_000282</name>
</gene>
<dbReference type="PANTHER" id="PTHR46273">
    <property type="entry name" value="MYOSUPPRESSIN RECEPTOR 1, ISOFORM B-RELATED"/>
    <property type="match status" value="1"/>
</dbReference>
<dbReference type="SUPFAM" id="SSF81321">
    <property type="entry name" value="Family A G protein-coupled receptor-like"/>
    <property type="match status" value="1"/>
</dbReference>
<accession>A0A7J7KT73</accession>
<sequence length="140" mass="15808">MLLAVVALFLFIEFPHGILIIYVAVCKNSVIYDSLGEVIDLATITAFSLNIVLYSTMSRQYRSLFIEIFSRKVSTKFQFKAKYMKCRTNGLSKHSPQSTAVTCALTHNPDTSNSVLHHDQSHDEEEKSLMIIKPNSYTNA</sequence>
<evidence type="ECO:0000313" key="1">
    <source>
        <dbReference type="EMBL" id="KAF6041410.1"/>
    </source>
</evidence>
<reference evidence="1" key="1">
    <citation type="submission" date="2020-06" db="EMBL/GenBank/DDBJ databases">
        <title>Draft genome of Bugula neritina, a colonial animal packing powerful symbionts and potential medicines.</title>
        <authorList>
            <person name="Rayko M."/>
        </authorList>
    </citation>
    <scope>NUCLEOTIDE SEQUENCE [LARGE SCALE GENOMIC DNA]</scope>
    <source>
        <strain evidence="1">Kwan_BN1</strain>
    </source>
</reference>
<dbReference type="AlphaFoldDB" id="A0A7J7KT73"/>
<dbReference type="EMBL" id="VXIV02000050">
    <property type="protein sequence ID" value="KAF6041410.1"/>
    <property type="molecule type" value="Genomic_DNA"/>
</dbReference>
<keyword evidence="2" id="KW-1185">Reference proteome</keyword>
<dbReference type="GO" id="GO:0005886">
    <property type="term" value="C:plasma membrane"/>
    <property type="evidence" value="ECO:0007669"/>
    <property type="project" value="TreeGrafter"/>
</dbReference>
<dbReference type="OrthoDB" id="5864054at2759"/>
<evidence type="ECO:0008006" key="3">
    <source>
        <dbReference type="Google" id="ProtNLM"/>
    </source>
</evidence>
<organism evidence="1 2">
    <name type="scientific">Bugula neritina</name>
    <name type="common">Brown bryozoan</name>
    <name type="synonym">Sertularia neritina</name>
    <dbReference type="NCBI Taxonomy" id="10212"/>
    <lineage>
        <taxon>Eukaryota</taxon>
        <taxon>Metazoa</taxon>
        <taxon>Spiralia</taxon>
        <taxon>Lophotrochozoa</taxon>
        <taxon>Bryozoa</taxon>
        <taxon>Gymnolaemata</taxon>
        <taxon>Cheilostomatida</taxon>
        <taxon>Flustrina</taxon>
        <taxon>Buguloidea</taxon>
        <taxon>Bugulidae</taxon>
        <taxon>Bugula</taxon>
    </lineage>
</organism>
<evidence type="ECO:0000313" key="2">
    <source>
        <dbReference type="Proteomes" id="UP000593567"/>
    </source>
</evidence>
<name>A0A7J7KT73_BUGNE</name>
<dbReference type="Pfam" id="PF10324">
    <property type="entry name" value="7TM_GPCR_Srw"/>
    <property type="match status" value="1"/>
</dbReference>
<dbReference type="Gene3D" id="1.20.1070.10">
    <property type="entry name" value="Rhodopsin 7-helix transmembrane proteins"/>
    <property type="match status" value="1"/>
</dbReference>
<protein>
    <recommendedName>
        <fullName evidence="3">G-protein coupled receptors family 1 profile domain-containing protein</fullName>
    </recommendedName>
</protein>
<comment type="caution">
    <text evidence="1">The sequence shown here is derived from an EMBL/GenBank/DDBJ whole genome shotgun (WGS) entry which is preliminary data.</text>
</comment>